<dbReference type="AlphaFoldDB" id="A0A7V4E1T6"/>
<dbReference type="InterPro" id="IPR017911">
    <property type="entry name" value="MacB-like_ATP-bd"/>
</dbReference>
<dbReference type="GO" id="GO:0016887">
    <property type="term" value="F:ATP hydrolysis activity"/>
    <property type="evidence" value="ECO:0007669"/>
    <property type="project" value="InterPro"/>
</dbReference>
<dbReference type="CDD" id="cd03255">
    <property type="entry name" value="ABC_MJ0796_LolCDE_FtsE"/>
    <property type="match status" value="1"/>
</dbReference>
<dbReference type="InterPro" id="IPR015854">
    <property type="entry name" value="ABC_transpr_LolD-like"/>
</dbReference>
<name>A0A7V4E1T6_UNCW3</name>
<dbReference type="InterPro" id="IPR027417">
    <property type="entry name" value="P-loop_NTPase"/>
</dbReference>
<accession>A0A7V4E1T6</accession>
<keyword evidence="1" id="KW-0813">Transport</keyword>
<keyword evidence="3 5" id="KW-0067">ATP-binding</keyword>
<evidence type="ECO:0000256" key="3">
    <source>
        <dbReference type="ARBA" id="ARBA00022840"/>
    </source>
</evidence>
<protein>
    <submittedName>
        <fullName evidence="5">ABC transporter ATP-binding protein</fullName>
    </submittedName>
</protein>
<dbReference type="PROSITE" id="PS50893">
    <property type="entry name" value="ABC_TRANSPORTER_2"/>
    <property type="match status" value="1"/>
</dbReference>
<evidence type="ECO:0000256" key="2">
    <source>
        <dbReference type="ARBA" id="ARBA00022741"/>
    </source>
</evidence>
<evidence type="ECO:0000256" key="1">
    <source>
        <dbReference type="ARBA" id="ARBA00022448"/>
    </source>
</evidence>
<dbReference type="FunFam" id="3.40.50.300:FF:000032">
    <property type="entry name" value="Export ABC transporter ATP-binding protein"/>
    <property type="match status" value="1"/>
</dbReference>
<dbReference type="PANTHER" id="PTHR24220">
    <property type="entry name" value="IMPORT ATP-BINDING PROTEIN"/>
    <property type="match status" value="1"/>
</dbReference>
<dbReference type="GO" id="GO:0005524">
    <property type="term" value="F:ATP binding"/>
    <property type="evidence" value="ECO:0007669"/>
    <property type="project" value="UniProtKB-KW"/>
</dbReference>
<dbReference type="PANTHER" id="PTHR24220:SF86">
    <property type="entry name" value="ABC TRANSPORTER ABCH.1"/>
    <property type="match status" value="1"/>
</dbReference>
<evidence type="ECO:0000259" key="4">
    <source>
        <dbReference type="PROSITE" id="PS50893"/>
    </source>
</evidence>
<dbReference type="GO" id="GO:0022857">
    <property type="term" value="F:transmembrane transporter activity"/>
    <property type="evidence" value="ECO:0007669"/>
    <property type="project" value="UniProtKB-ARBA"/>
</dbReference>
<dbReference type="InterPro" id="IPR003439">
    <property type="entry name" value="ABC_transporter-like_ATP-bd"/>
</dbReference>
<dbReference type="EMBL" id="DTDP01000028">
    <property type="protein sequence ID" value="HGK53533.1"/>
    <property type="molecule type" value="Genomic_DNA"/>
</dbReference>
<keyword evidence="2" id="KW-0547">Nucleotide-binding</keyword>
<organism evidence="5">
    <name type="scientific">candidate division WOR-3 bacterium</name>
    <dbReference type="NCBI Taxonomy" id="2052148"/>
    <lineage>
        <taxon>Bacteria</taxon>
        <taxon>Bacteria division WOR-3</taxon>
    </lineage>
</organism>
<dbReference type="GO" id="GO:0098796">
    <property type="term" value="C:membrane protein complex"/>
    <property type="evidence" value="ECO:0007669"/>
    <property type="project" value="UniProtKB-ARBA"/>
</dbReference>
<dbReference type="Pfam" id="PF00005">
    <property type="entry name" value="ABC_tran"/>
    <property type="match status" value="1"/>
</dbReference>
<feature type="domain" description="ABC transporter" evidence="4">
    <location>
        <begin position="3"/>
        <end position="221"/>
    </location>
</feature>
<gene>
    <name evidence="5" type="ORF">ENU72_00725</name>
</gene>
<dbReference type="SUPFAM" id="SSF52540">
    <property type="entry name" value="P-loop containing nucleoside triphosphate hydrolases"/>
    <property type="match status" value="1"/>
</dbReference>
<dbReference type="Gene3D" id="3.40.50.300">
    <property type="entry name" value="P-loop containing nucleotide triphosphate hydrolases"/>
    <property type="match status" value="1"/>
</dbReference>
<reference evidence="5" key="1">
    <citation type="journal article" date="2020" name="mSystems">
        <title>Genome- and Community-Level Interaction Insights into Carbon Utilization and Element Cycling Functions of Hydrothermarchaeota in Hydrothermal Sediment.</title>
        <authorList>
            <person name="Zhou Z."/>
            <person name="Liu Y."/>
            <person name="Xu W."/>
            <person name="Pan J."/>
            <person name="Luo Z.H."/>
            <person name="Li M."/>
        </authorList>
    </citation>
    <scope>NUCLEOTIDE SEQUENCE [LARGE SCALE GENOMIC DNA]</scope>
    <source>
        <strain evidence="5">SpSt-695</strain>
    </source>
</reference>
<dbReference type="InterPro" id="IPR003593">
    <property type="entry name" value="AAA+_ATPase"/>
</dbReference>
<dbReference type="SMART" id="SM00382">
    <property type="entry name" value="AAA"/>
    <property type="match status" value="1"/>
</dbReference>
<evidence type="ECO:0000313" key="5">
    <source>
        <dbReference type="EMBL" id="HGK53533.1"/>
    </source>
</evidence>
<dbReference type="GO" id="GO:0005886">
    <property type="term" value="C:plasma membrane"/>
    <property type="evidence" value="ECO:0007669"/>
    <property type="project" value="TreeGrafter"/>
</dbReference>
<comment type="caution">
    <text evidence="5">The sequence shown here is derived from an EMBL/GenBank/DDBJ whole genome shotgun (WGS) entry which is preliminary data.</text>
</comment>
<proteinExistence type="predicted"/>
<sequence>MILELIDVHKIYKIDKIEVHALRGINLKVKKGDYIALMGPSGSGKSTLLNIIGFLDIPTKGKYFFEGKEVSNFDEDTLAKIRNKKIGFVFQTFNLIPRLNAIQNVELPLIYAGVPKKERREKALFVLEKVGLLERRFHKPTELSGGENQRVAIARALIGGADLILADEPTGNLDTKTGEEIMNIFDKLNEEGKTIIVVTHSKDVAKHAKKIYNMKDGLIFE</sequence>